<evidence type="ECO:0000313" key="1">
    <source>
        <dbReference type="EMBL" id="KAK7315807.1"/>
    </source>
</evidence>
<gene>
    <name evidence="1" type="ORF">VNO77_34385</name>
</gene>
<dbReference type="Proteomes" id="UP001367508">
    <property type="component" value="Unassembled WGS sequence"/>
</dbReference>
<comment type="caution">
    <text evidence="1">The sequence shown here is derived from an EMBL/GenBank/DDBJ whole genome shotgun (WGS) entry which is preliminary data.</text>
</comment>
<dbReference type="AlphaFoldDB" id="A0AAN9KE74"/>
<name>A0AAN9KE74_CANGL</name>
<proteinExistence type="predicted"/>
<organism evidence="1 2">
    <name type="scientific">Canavalia gladiata</name>
    <name type="common">Sword bean</name>
    <name type="synonym">Dolichos gladiatus</name>
    <dbReference type="NCBI Taxonomy" id="3824"/>
    <lineage>
        <taxon>Eukaryota</taxon>
        <taxon>Viridiplantae</taxon>
        <taxon>Streptophyta</taxon>
        <taxon>Embryophyta</taxon>
        <taxon>Tracheophyta</taxon>
        <taxon>Spermatophyta</taxon>
        <taxon>Magnoliopsida</taxon>
        <taxon>eudicotyledons</taxon>
        <taxon>Gunneridae</taxon>
        <taxon>Pentapetalae</taxon>
        <taxon>rosids</taxon>
        <taxon>fabids</taxon>
        <taxon>Fabales</taxon>
        <taxon>Fabaceae</taxon>
        <taxon>Papilionoideae</taxon>
        <taxon>50 kb inversion clade</taxon>
        <taxon>NPAAA clade</taxon>
        <taxon>indigoferoid/millettioid clade</taxon>
        <taxon>Phaseoleae</taxon>
        <taxon>Canavalia</taxon>
    </lineage>
</organism>
<dbReference type="EMBL" id="JAYMYQ010000008">
    <property type="protein sequence ID" value="KAK7315807.1"/>
    <property type="molecule type" value="Genomic_DNA"/>
</dbReference>
<reference evidence="1 2" key="1">
    <citation type="submission" date="2024-01" db="EMBL/GenBank/DDBJ databases">
        <title>The genomes of 5 underutilized Papilionoideae crops provide insights into root nodulation and disease resistanc.</title>
        <authorList>
            <person name="Jiang F."/>
        </authorList>
    </citation>
    <scope>NUCLEOTIDE SEQUENCE [LARGE SCALE GENOMIC DNA]</scope>
    <source>
        <strain evidence="1">LVBAO_FW01</strain>
        <tissue evidence="1">Leaves</tissue>
    </source>
</reference>
<keyword evidence="2" id="KW-1185">Reference proteome</keyword>
<sequence length="307" mass="35390">MHGLGTCSQPHVYNVSPLVNAMLQDVLEVPSCSCCPTNPYLSICRQFHLACWHHGISVSGNQRTKGDKDEWWLMFSLWPTKTSSVQKPGSGCIRPNYEYKRILTLTFMLSLNPFQVKWRDQGNRDIGDFDSCRRLQPTHNVTHEEQSQPCSVLKSYVMFPELLIHLHSLARFVVPRWLSRISATNSEHILHAQGLYLDPYKSYLVIHDSHSSSFVSRLCPLYGNDHGETWWRIIFKVIGWDRGSLELIFRDVTMTPRICAYVPTRGILIYDFGERQERLVLLITIPANSFLHSVLGPEWHSGYTKDI</sequence>
<protein>
    <submittedName>
        <fullName evidence="1">Uncharacterized protein</fullName>
    </submittedName>
</protein>
<accession>A0AAN9KE74</accession>
<evidence type="ECO:0000313" key="2">
    <source>
        <dbReference type="Proteomes" id="UP001367508"/>
    </source>
</evidence>